<dbReference type="SMART" id="SM00020">
    <property type="entry name" value="Tryp_SPc"/>
    <property type="match status" value="2"/>
</dbReference>
<keyword evidence="5" id="KW-1015">Disulfide bond</keyword>
<comment type="similarity">
    <text evidence="1">Belongs to the peptidase S1 family. Snake venom subfamily.</text>
</comment>
<dbReference type="SUPFAM" id="SSF50494">
    <property type="entry name" value="Trypsin-like serine proteases"/>
    <property type="match status" value="2"/>
</dbReference>
<dbReference type="PRINTS" id="PR00722">
    <property type="entry name" value="CHYMOTRYPSIN"/>
</dbReference>
<dbReference type="PANTHER" id="PTHR24271">
    <property type="entry name" value="KALLIKREIN-RELATED"/>
    <property type="match status" value="1"/>
</dbReference>
<accession>A0A8J6DU05</accession>
<dbReference type="GO" id="GO:0006508">
    <property type="term" value="P:proteolysis"/>
    <property type="evidence" value="ECO:0007669"/>
    <property type="project" value="UniProtKB-KW"/>
</dbReference>
<keyword evidence="9" id="KW-1185">Reference proteome</keyword>
<evidence type="ECO:0000313" key="9">
    <source>
        <dbReference type="Proteomes" id="UP000700334"/>
    </source>
</evidence>
<organism evidence="8 9">
    <name type="scientific">Galemys pyrenaicus</name>
    <name type="common">Iberian desman</name>
    <name type="synonym">Pyrenean desman</name>
    <dbReference type="NCBI Taxonomy" id="202257"/>
    <lineage>
        <taxon>Eukaryota</taxon>
        <taxon>Metazoa</taxon>
        <taxon>Chordata</taxon>
        <taxon>Craniata</taxon>
        <taxon>Vertebrata</taxon>
        <taxon>Euteleostomi</taxon>
        <taxon>Mammalia</taxon>
        <taxon>Eutheria</taxon>
        <taxon>Laurasiatheria</taxon>
        <taxon>Eulipotyphla</taxon>
        <taxon>Talpidae</taxon>
        <taxon>Galemys</taxon>
    </lineage>
</organism>
<proteinExistence type="inferred from homology"/>
<feature type="domain" description="Peptidase S1" evidence="7">
    <location>
        <begin position="267"/>
        <end position="496"/>
    </location>
</feature>
<dbReference type="InterPro" id="IPR033116">
    <property type="entry name" value="TRYPSIN_SER"/>
</dbReference>
<dbReference type="PROSITE" id="PS00135">
    <property type="entry name" value="TRYPSIN_SER"/>
    <property type="match status" value="2"/>
</dbReference>
<dbReference type="InterPro" id="IPR009003">
    <property type="entry name" value="Peptidase_S1_PA"/>
</dbReference>
<keyword evidence="3 6" id="KW-0378">Hydrolase</keyword>
<dbReference type="OrthoDB" id="6755574at2759"/>
<dbReference type="EMBL" id="JAGFMF010011595">
    <property type="protein sequence ID" value="KAG8519800.1"/>
    <property type="molecule type" value="Genomic_DNA"/>
</dbReference>
<sequence length="499" mass="54794">MALIKGLKICAGALVDEHWVLTAAHCDLKGKPQVILGSHSTTHKEKYDQVFSIKKAIPYPCYDPQSFQGDIQLLQLSDKAKLNKAVQVLRLPKTGDDVKPNTKCHVAGWGSTKSKSCKFSNTLREVNLTVTDRRKCNDDQHYNFKPVIDNNMICAGGKNGEDDSCEGDSGSPLICNNIFKGVTSFGECGNLKKPGIYTLLTKRYLSWIKETIAGASSVYIVSQELKTGFHLDVGAPATMRNSCTVSAFFLWAAIFLPLIPEDFCENIIGGHDVEPHSKPYMVLLKTGNILCAGALIRDDWVLTAAHCALKNKSQIILGAHSKNKDEPEKQTMFPKKQIAYPCYDPETKESDLKLVQLNKKATINKNVAILPLPKNGDDVKPETKCQVAGWGTVGNRKSSSDTLKEVNVTIIDRKICNDKSHYNYSPVIGLNMICAGNLKGGMDSCDGDSGSPLICEGKFRGITSFGRSGRCGAPQYPGVYTLLTKKHLNWIKMTMKKAI</sequence>
<keyword evidence="4 6" id="KW-0720">Serine protease</keyword>
<dbReference type="Gene3D" id="2.40.10.10">
    <property type="entry name" value="Trypsin-like serine proteases"/>
    <property type="match status" value="4"/>
</dbReference>
<dbReference type="CDD" id="cd00190">
    <property type="entry name" value="Tryp_SPc"/>
    <property type="match status" value="2"/>
</dbReference>
<evidence type="ECO:0000256" key="4">
    <source>
        <dbReference type="ARBA" id="ARBA00022825"/>
    </source>
</evidence>
<dbReference type="InterPro" id="IPR001254">
    <property type="entry name" value="Trypsin_dom"/>
</dbReference>
<comment type="caution">
    <text evidence="8">The sequence shown here is derived from an EMBL/GenBank/DDBJ whole genome shotgun (WGS) entry which is preliminary data.</text>
</comment>
<dbReference type="InterPro" id="IPR018114">
    <property type="entry name" value="TRYPSIN_HIS"/>
</dbReference>
<evidence type="ECO:0000259" key="7">
    <source>
        <dbReference type="PROSITE" id="PS50240"/>
    </source>
</evidence>
<dbReference type="FunFam" id="2.40.10.10:FF:000010">
    <property type="entry name" value="Kallikrein related peptidase 11"/>
    <property type="match status" value="2"/>
</dbReference>
<evidence type="ECO:0000256" key="5">
    <source>
        <dbReference type="ARBA" id="ARBA00023157"/>
    </source>
</evidence>
<dbReference type="Pfam" id="PF00089">
    <property type="entry name" value="Trypsin"/>
    <property type="match status" value="2"/>
</dbReference>
<evidence type="ECO:0000256" key="3">
    <source>
        <dbReference type="ARBA" id="ARBA00022801"/>
    </source>
</evidence>
<evidence type="ECO:0000256" key="1">
    <source>
        <dbReference type="ARBA" id="ARBA00009228"/>
    </source>
</evidence>
<evidence type="ECO:0000313" key="8">
    <source>
        <dbReference type="EMBL" id="KAG8519800.1"/>
    </source>
</evidence>
<dbReference type="GO" id="GO:0004252">
    <property type="term" value="F:serine-type endopeptidase activity"/>
    <property type="evidence" value="ECO:0007669"/>
    <property type="project" value="InterPro"/>
</dbReference>
<reference evidence="8" key="1">
    <citation type="journal article" date="2021" name="Evol. Appl.">
        <title>The genome of the Pyrenean desman and the effects of bottlenecks and inbreeding on the genomic landscape of an endangered species.</title>
        <authorList>
            <person name="Escoda L."/>
            <person name="Castresana J."/>
        </authorList>
    </citation>
    <scope>NUCLEOTIDE SEQUENCE</scope>
    <source>
        <strain evidence="8">IBE-C5619</strain>
    </source>
</reference>
<dbReference type="Proteomes" id="UP000700334">
    <property type="component" value="Unassembled WGS sequence"/>
</dbReference>
<evidence type="ECO:0000256" key="6">
    <source>
        <dbReference type="RuleBase" id="RU363034"/>
    </source>
</evidence>
<dbReference type="PANTHER" id="PTHR24271:SF69">
    <property type="entry name" value="GRANZYME A"/>
    <property type="match status" value="1"/>
</dbReference>
<dbReference type="InterPro" id="IPR043504">
    <property type="entry name" value="Peptidase_S1_PA_chymotrypsin"/>
</dbReference>
<gene>
    <name evidence="8" type="ORF">J0S82_020884</name>
</gene>
<dbReference type="InterPro" id="IPR001314">
    <property type="entry name" value="Peptidase_S1A"/>
</dbReference>
<name>A0A8J6DU05_GALPY</name>
<keyword evidence="2 6" id="KW-0645">Protease</keyword>
<dbReference type="PROSITE" id="PS50240">
    <property type="entry name" value="TRYPSIN_DOM"/>
    <property type="match status" value="2"/>
</dbReference>
<dbReference type="GO" id="GO:0043065">
    <property type="term" value="P:positive regulation of apoptotic process"/>
    <property type="evidence" value="ECO:0007669"/>
    <property type="project" value="TreeGrafter"/>
</dbReference>
<protein>
    <submittedName>
        <fullName evidence="8">Granzyme A</fullName>
    </submittedName>
</protein>
<feature type="domain" description="Peptidase S1" evidence="7">
    <location>
        <begin position="1"/>
        <end position="213"/>
    </location>
</feature>
<dbReference type="AlphaFoldDB" id="A0A8J6DU05"/>
<dbReference type="PROSITE" id="PS00134">
    <property type="entry name" value="TRYPSIN_HIS"/>
    <property type="match status" value="2"/>
</dbReference>
<evidence type="ECO:0000256" key="2">
    <source>
        <dbReference type="ARBA" id="ARBA00022670"/>
    </source>
</evidence>